<reference evidence="2" key="1">
    <citation type="submission" date="2016-08" db="EMBL/GenBank/DDBJ databases">
        <title>Sequencing, Assembly and Comparative Genomics of S. aureofaciens ATCC 10762.</title>
        <authorList>
            <person name="Gradnigo J.S."/>
            <person name="Johnson N."/>
            <person name="Somerville G.A."/>
        </authorList>
    </citation>
    <scope>NUCLEOTIDE SEQUENCE [LARGE SCALE GENOMIC DNA]</scope>
    <source>
        <strain evidence="2">ATCC 10762</strain>
    </source>
</reference>
<organism evidence="2 3">
    <name type="scientific">Kitasatospora aureofaciens</name>
    <name type="common">Streptomyces aureofaciens</name>
    <dbReference type="NCBI Taxonomy" id="1894"/>
    <lineage>
        <taxon>Bacteria</taxon>
        <taxon>Bacillati</taxon>
        <taxon>Actinomycetota</taxon>
        <taxon>Actinomycetes</taxon>
        <taxon>Kitasatosporales</taxon>
        <taxon>Streptomycetaceae</taxon>
        <taxon>Kitasatospora</taxon>
    </lineage>
</organism>
<accession>A0A1E7N3Z4</accession>
<dbReference type="Gene3D" id="1.10.260.40">
    <property type="entry name" value="lambda repressor-like DNA-binding domains"/>
    <property type="match status" value="1"/>
</dbReference>
<keyword evidence="3" id="KW-1185">Reference proteome</keyword>
<comment type="caution">
    <text evidence="2">The sequence shown here is derived from an EMBL/GenBank/DDBJ whole genome shotgun (WGS) entry which is preliminary data.</text>
</comment>
<dbReference type="Pfam" id="PF19054">
    <property type="entry name" value="DUF5753"/>
    <property type="match status" value="1"/>
</dbReference>
<dbReference type="GO" id="GO:0003677">
    <property type="term" value="F:DNA binding"/>
    <property type="evidence" value="ECO:0007669"/>
    <property type="project" value="InterPro"/>
</dbReference>
<dbReference type="PROSITE" id="PS50943">
    <property type="entry name" value="HTH_CROC1"/>
    <property type="match status" value="1"/>
</dbReference>
<dbReference type="SMART" id="SM00530">
    <property type="entry name" value="HTH_XRE"/>
    <property type="match status" value="1"/>
</dbReference>
<gene>
    <name evidence="2" type="ORF">HS99_0032630</name>
</gene>
<dbReference type="SUPFAM" id="SSF47413">
    <property type="entry name" value="lambda repressor-like DNA-binding domains"/>
    <property type="match status" value="1"/>
</dbReference>
<proteinExistence type="predicted"/>
<dbReference type="RefSeq" id="WP_030550616.1">
    <property type="nucleotide sequence ID" value="NZ_BMUB01000001.1"/>
</dbReference>
<dbReference type="EMBL" id="JPRF03000035">
    <property type="protein sequence ID" value="OEV35407.1"/>
    <property type="molecule type" value="Genomic_DNA"/>
</dbReference>
<evidence type="ECO:0000313" key="3">
    <source>
        <dbReference type="Proteomes" id="UP000037395"/>
    </source>
</evidence>
<evidence type="ECO:0000313" key="2">
    <source>
        <dbReference type="EMBL" id="OEV35407.1"/>
    </source>
</evidence>
<evidence type="ECO:0000259" key="1">
    <source>
        <dbReference type="PROSITE" id="PS50943"/>
    </source>
</evidence>
<sequence>MELLEIDSTSSPAVRFGEELRRLRRSRRWSQSELGRRMGYSHGLVSYVERAKKPVTLKFAVAADRVFDTGGVFKELWRRISNASLLEGFAEFVDAEARCRKLRTFELGVMPGLLQTLDYAAALEVGSVRRGSITQAQAAGRVDFLAGRQRLLEKDRPPIIHAVLDESCLLRTVGGAEVMRAQLDHLLALAERPNITIQVAPFRLGEQRPFLLPVVLLTLPDRSVVGYAESHSRGHLERGRESVAGWEEDYDHLKVESLDTTASLAMIRAVRKEVQ</sequence>
<dbReference type="InterPro" id="IPR010982">
    <property type="entry name" value="Lambda_DNA-bd_dom_sf"/>
</dbReference>
<dbReference type="InterPro" id="IPR001387">
    <property type="entry name" value="Cro/C1-type_HTH"/>
</dbReference>
<protein>
    <recommendedName>
        <fullName evidence="1">HTH cro/C1-type domain-containing protein</fullName>
    </recommendedName>
</protein>
<dbReference type="GeneID" id="97483826"/>
<feature type="domain" description="HTH cro/C1-type" evidence="1">
    <location>
        <begin position="20"/>
        <end position="73"/>
    </location>
</feature>
<dbReference type="CDD" id="cd00093">
    <property type="entry name" value="HTH_XRE"/>
    <property type="match status" value="1"/>
</dbReference>
<dbReference type="AlphaFoldDB" id="A0A1E7N3Z4"/>
<dbReference type="Pfam" id="PF13560">
    <property type="entry name" value="HTH_31"/>
    <property type="match status" value="1"/>
</dbReference>
<dbReference type="Proteomes" id="UP000037395">
    <property type="component" value="Unassembled WGS sequence"/>
</dbReference>
<dbReference type="InterPro" id="IPR043917">
    <property type="entry name" value="DUF5753"/>
</dbReference>
<dbReference type="OrthoDB" id="2897536at2"/>
<name>A0A1E7N3Z4_KITAU</name>